<dbReference type="EnsemblMetazoa" id="ACHR014468-RA">
    <property type="protein sequence ID" value="ACHR014468-PA"/>
    <property type="gene ID" value="ACHR014468"/>
</dbReference>
<name>A0A182KJ68_9DIPT</name>
<dbReference type="Proteomes" id="UP000075881">
    <property type="component" value="Unassembled WGS sequence"/>
</dbReference>
<protein>
    <submittedName>
        <fullName evidence="1">Uncharacterized protein</fullName>
    </submittedName>
</protein>
<proteinExistence type="predicted"/>
<evidence type="ECO:0000313" key="2">
    <source>
        <dbReference type="Proteomes" id="UP000075881"/>
    </source>
</evidence>
<organism evidence="1 2">
    <name type="scientific">Anopheles christyi</name>
    <dbReference type="NCBI Taxonomy" id="43041"/>
    <lineage>
        <taxon>Eukaryota</taxon>
        <taxon>Metazoa</taxon>
        <taxon>Ecdysozoa</taxon>
        <taxon>Arthropoda</taxon>
        <taxon>Hexapoda</taxon>
        <taxon>Insecta</taxon>
        <taxon>Pterygota</taxon>
        <taxon>Neoptera</taxon>
        <taxon>Endopterygota</taxon>
        <taxon>Diptera</taxon>
        <taxon>Nematocera</taxon>
        <taxon>Culicoidea</taxon>
        <taxon>Culicidae</taxon>
        <taxon>Anophelinae</taxon>
        <taxon>Anopheles</taxon>
    </lineage>
</organism>
<reference evidence="2" key="1">
    <citation type="submission" date="2013-03" db="EMBL/GenBank/DDBJ databases">
        <title>The Genome Sequence of Anopheles christyi ACHKN1017.</title>
        <authorList>
            <consortium name="The Broad Institute Genomics Platform"/>
            <person name="Neafsey D.E."/>
            <person name="Besansky N."/>
            <person name="Walker B."/>
            <person name="Young S.K."/>
            <person name="Zeng Q."/>
            <person name="Gargeya S."/>
            <person name="Fitzgerald M."/>
            <person name="Haas B."/>
            <person name="Abouelleil A."/>
            <person name="Allen A.W."/>
            <person name="Alvarado L."/>
            <person name="Arachchi H.M."/>
            <person name="Berlin A.M."/>
            <person name="Chapman S.B."/>
            <person name="Gainer-Dewar J."/>
            <person name="Goldberg J."/>
            <person name="Griggs A."/>
            <person name="Gujja S."/>
            <person name="Hansen M."/>
            <person name="Howarth C."/>
            <person name="Imamovic A."/>
            <person name="Ireland A."/>
            <person name="Larimer J."/>
            <person name="McCowan C."/>
            <person name="Murphy C."/>
            <person name="Pearson M."/>
            <person name="Poon T.W."/>
            <person name="Priest M."/>
            <person name="Roberts A."/>
            <person name="Saif S."/>
            <person name="Shea T."/>
            <person name="Sisk P."/>
            <person name="Sykes S."/>
            <person name="Wortman J."/>
            <person name="Nusbaum C."/>
            <person name="Birren B."/>
        </authorList>
    </citation>
    <scope>NUCLEOTIDE SEQUENCE [LARGE SCALE GENOMIC DNA]</scope>
    <source>
        <strain evidence="2">ACHKN1017</strain>
    </source>
</reference>
<accession>A0A182KJ68</accession>
<keyword evidence="2" id="KW-1185">Reference proteome</keyword>
<sequence length="162" mass="17980">MGHRLTVDQGIAGCRYRVNHDRTFARKRCIHTLGQGSRYSMHYPWFQRSVHVHQYVIAFPYPIGKDVACLGPFPTPHHHQMGRSHLQQCTTLRLDRDELAPLMCISVHEHEHLAEDGSAGGVDCLHPLTDPQLAQLPVYSGLGQNGAVTGEAAARMARLGGI</sequence>
<evidence type="ECO:0000313" key="1">
    <source>
        <dbReference type="EnsemblMetazoa" id="ACHR014468-PA"/>
    </source>
</evidence>
<reference evidence="1" key="2">
    <citation type="submission" date="2020-05" db="UniProtKB">
        <authorList>
            <consortium name="EnsemblMetazoa"/>
        </authorList>
    </citation>
    <scope>IDENTIFICATION</scope>
    <source>
        <strain evidence="1">ACHKN1017</strain>
    </source>
</reference>
<dbReference type="VEuPathDB" id="VectorBase:ACHR014468"/>
<dbReference type="AlphaFoldDB" id="A0A182KJ68"/>